<proteinExistence type="predicted"/>
<dbReference type="EMBL" id="BPLR01010255">
    <property type="protein sequence ID" value="GIY38104.1"/>
    <property type="molecule type" value="Genomic_DNA"/>
</dbReference>
<organism evidence="1 2">
    <name type="scientific">Caerostris extrusa</name>
    <name type="common">Bark spider</name>
    <name type="synonym">Caerostris bankana</name>
    <dbReference type="NCBI Taxonomy" id="172846"/>
    <lineage>
        <taxon>Eukaryota</taxon>
        <taxon>Metazoa</taxon>
        <taxon>Ecdysozoa</taxon>
        <taxon>Arthropoda</taxon>
        <taxon>Chelicerata</taxon>
        <taxon>Arachnida</taxon>
        <taxon>Araneae</taxon>
        <taxon>Araneomorphae</taxon>
        <taxon>Entelegynae</taxon>
        <taxon>Araneoidea</taxon>
        <taxon>Araneidae</taxon>
        <taxon>Caerostris</taxon>
    </lineage>
</organism>
<sequence length="86" mass="9848">MQIYHAYTQYRLNVVASLVNFQTKPSLAFRNRDTRTWHRVEREAVSMVTISQMAEPAKTPSCQAKIFRATRCILEGEDNPSSLSSL</sequence>
<comment type="caution">
    <text evidence="1">The sequence shown here is derived from an EMBL/GenBank/DDBJ whole genome shotgun (WGS) entry which is preliminary data.</text>
</comment>
<reference evidence="1 2" key="1">
    <citation type="submission" date="2021-06" db="EMBL/GenBank/DDBJ databases">
        <title>Caerostris extrusa draft genome.</title>
        <authorList>
            <person name="Kono N."/>
            <person name="Arakawa K."/>
        </authorList>
    </citation>
    <scope>NUCLEOTIDE SEQUENCE [LARGE SCALE GENOMIC DNA]</scope>
</reference>
<dbReference type="AlphaFoldDB" id="A0AAV4SVW3"/>
<dbReference type="Proteomes" id="UP001054945">
    <property type="component" value="Unassembled WGS sequence"/>
</dbReference>
<gene>
    <name evidence="1" type="ORF">CEXT_45991</name>
</gene>
<keyword evidence="2" id="KW-1185">Reference proteome</keyword>
<name>A0AAV4SVW3_CAEEX</name>
<protein>
    <submittedName>
        <fullName evidence="1">Uncharacterized protein</fullName>
    </submittedName>
</protein>
<evidence type="ECO:0000313" key="2">
    <source>
        <dbReference type="Proteomes" id="UP001054945"/>
    </source>
</evidence>
<evidence type="ECO:0000313" key="1">
    <source>
        <dbReference type="EMBL" id="GIY38104.1"/>
    </source>
</evidence>
<accession>A0AAV4SVW3</accession>